<evidence type="ECO:0000259" key="3">
    <source>
        <dbReference type="Pfam" id="PF18885"/>
    </source>
</evidence>
<dbReference type="Gene3D" id="3.40.390.10">
    <property type="entry name" value="Collagenase (Catalytic Domain)"/>
    <property type="match status" value="1"/>
</dbReference>
<dbReference type="EMBL" id="CAJFDI010000002">
    <property type="protein sequence ID" value="CAD5218066.1"/>
    <property type="molecule type" value="Genomic_DNA"/>
</dbReference>
<reference evidence="4" key="1">
    <citation type="submission" date="2020-09" db="EMBL/GenBank/DDBJ databases">
        <authorList>
            <person name="Kikuchi T."/>
        </authorList>
    </citation>
    <scope>NUCLEOTIDE SEQUENCE</scope>
    <source>
        <strain evidence="4">Ka4C1</strain>
    </source>
</reference>
<gene>
    <name evidence="4" type="ORF">BXYJ_LOCUS5459</name>
</gene>
<sequence>MNAVEVLHVLLACLWCYVDAKKAPKRFHYGYVPEDPKPVVMTSTHVPVTDAGPQLWPLGRIPFIDDPDLIANEDQAVALNNARMDLQIRTCVKFVPRKNERDYVYFTDLGMDVECWNMFEQNHGHVAVNAGPSCLAPMKWPYKPHQVFSDCDIEYVNHLYNCPRRHRKHSPICPAGNTIMALPQPVVDTPEPPIPLPPPSKKKVKKSKTAHTPFPPHIELPTPPPLPSTSTSGQPSPLPMELEVFTLTPTPDPTTTTTILTTETTTTTTTTPPITTMETTVTNTSSEATTTETTTTAAPITTQMVPEPEQSNNVGISPMSSYPPTPQPITAEVVENVFEFTTELPTVTDEVSELIPIVQTTHIKAKMTTQTFAQKSQAGIRGKISHKDGLKSYKMKPIPMDIMDDRPIGTCGSPCNYTGGVIPLRRSYNDKLGITDHFYTEDLVEQKNRVLDGYLLQTPMGYIGKSSNDPSCTCLRPLYRLYNEFLKDHLLTSREHEKEVAERILGYKYEKVLGFCTKEPGCGAYLPLYRFYNPIAKDHLYTVDEQEMQYYKKHPEHAYGFEYIECYVWKQQQVGADCPLQNLAINKAELAQLALMGWNNT</sequence>
<dbReference type="GO" id="GO:0004222">
    <property type="term" value="F:metalloendopeptidase activity"/>
    <property type="evidence" value="ECO:0007669"/>
    <property type="project" value="TreeGrafter"/>
</dbReference>
<feature type="region of interest" description="Disordered" evidence="1">
    <location>
        <begin position="187"/>
        <end position="236"/>
    </location>
</feature>
<name>A0A811KPF2_BURXY</name>
<feature type="compositionally biased region" description="Pro residues" evidence="1">
    <location>
        <begin position="190"/>
        <end position="199"/>
    </location>
</feature>
<dbReference type="Proteomes" id="UP000582659">
    <property type="component" value="Unassembled WGS sequence"/>
</dbReference>
<keyword evidence="5" id="KW-1185">Reference proteome</keyword>
<protein>
    <submittedName>
        <fullName evidence="4">(pine wood nematode) hypothetical protein</fullName>
    </submittedName>
</protein>
<dbReference type="Pfam" id="PF18885">
    <property type="entry name" value="DUF5648"/>
    <property type="match status" value="1"/>
</dbReference>
<organism evidence="4 5">
    <name type="scientific">Bursaphelenchus xylophilus</name>
    <name type="common">Pinewood nematode worm</name>
    <name type="synonym">Aphelenchoides xylophilus</name>
    <dbReference type="NCBI Taxonomy" id="6326"/>
    <lineage>
        <taxon>Eukaryota</taxon>
        <taxon>Metazoa</taxon>
        <taxon>Ecdysozoa</taxon>
        <taxon>Nematoda</taxon>
        <taxon>Chromadorea</taxon>
        <taxon>Rhabditida</taxon>
        <taxon>Tylenchina</taxon>
        <taxon>Tylenchomorpha</taxon>
        <taxon>Aphelenchoidea</taxon>
        <taxon>Aphelenchoididae</taxon>
        <taxon>Bursaphelenchus</taxon>
    </lineage>
</organism>
<dbReference type="InterPro" id="IPR043708">
    <property type="entry name" value="DUF5648"/>
</dbReference>
<feature type="domain" description="DUF5648" evidence="3">
    <location>
        <begin position="425"/>
        <end position="568"/>
    </location>
</feature>
<feature type="signal peptide" evidence="2">
    <location>
        <begin position="1"/>
        <end position="20"/>
    </location>
</feature>
<dbReference type="Proteomes" id="UP000659654">
    <property type="component" value="Unassembled WGS sequence"/>
</dbReference>
<dbReference type="OrthoDB" id="5852280at2759"/>
<comment type="caution">
    <text evidence="4">The sequence shown here is derived from an EMBL/GenBank/DDBJ whole genome shotgun (WGS) entry which is preliminary data.</text>
</comment>
<dbReference type="AlphaFoldDB" id="A0A811KPF2"/>
<dbReference type="EMBL" id="CAJFCV020000002">
    <property type="protein sequence ID" value="CAG9102619.1"/>
    <property type="molecule type" value="Genomic_DNA"/>
</dbReference>
<feature type="chain" id="PRO_5036408378" evidence="2">
    <location>
        <begin position="21"/>
        <end position="601"/>
    </location>
</feature>
<dbReference type="PANTHER" id="PTHR10127">
    <property type="entry name" value="DISCOIDIN, CUB, EGF, LAMININ , AND ZINC METALLOPROTEASE DOMAIN CONTAINING"/>
    <property type="match status" value="1"/>
</dbReference>
<feature type="region of interest" description="Disordered" evidence="1">
    <location>
        <begin position="264"/>
        <end position="293"/>
    </location>
</feature>
<evidence type="ECO:0000313" key="4">
    <source>
        <dbReference type="EMBL" id="CAD5218066.1"/>
    </source>
</evidence>
<evidence type="ECO:0000256" key="2">
    <source>
        <dbReference type="SAM" id="SignalP"/>
    </source>
</evidence>
<proteinExistence type="predicted"/>
<accession>A0A811KPF2</accession>
<dbReference type="PANTHER" id="PTHR10127:SF883">
    <property type="entry name" value="ZINC METALLOPROTEINASE NAS-8"/>
    <property type="match status" value="1"/>
</dbReference>
<keyword evidence="2" id="KW-0732">Signal</keyword>
<feature type="compositionally biased region" description="Pro residues" evidence="1">
    <location>
        <begin position="213"/>
        <end position="227"/>
    </location>
</feature>
<feature type="compositionally biased region" description="Basic residues" evidence="1">
    <location>
        <begin position="200"/>
        <end position="209"/>
    </location>
</feature>
<evidence type="ECO:0000313" key="5">
    <source>
        <dbReference type="Proteomes" id="UP000659654"/>
    </source>
</evidence>
<dbReference type="InterPro" id="IPR024079">
    <property type="entry name" value="MetalloPept_cat_dom_sf"/>
</dbReference>
<evidence type="ECO:0000256" key="1">
    <source>
        <dbReference type="SAM" id="MobiDB-lite"/>
    </source>
</evidence>